<dbReference type="RefSeq" id="XP_067755634.1">
    <property type="nucleotide sequence ID" value="XM_067903907.1"/>
</dbReference>
<feature type="compositionally biased region" description="Basic and acidic residues" evidence="1">
    <location>
        <begin position="510"/>
        <end position="541"/>
    </location>
</feature>
<dbReference type="EMBL" id="JAFJZO010000029">
    <property type="protein sequence ID" value="KAG5499416.1"/>
    <property type="molecule type" value="Genomic_DNA"/>
</dbReference>
<feature type="region of interest" description="Disordered" evidence="1">
    <location>
        <begin position="778"/>
        <end position="814"/>
    </location>
</feature>
<evidence type="ECO:0000313" key="3">
    <source>
        <dbReference type="EMBL" id="KAG5499416.1"/>
    </source>
</evidence>
<feature type="region of interest" description="Disordered" evidence="1">
    <location>
        <begin position="510"/>
        <end position="543"/>
    </location>
</feature>
<dbReference type="KEGG" id="phet:94293984"/>
<dbReference type="PROSITE" id="PS50105">
    <property type="entry name" value="SAM_DOMAIN"/>
    <property type="match status" value="1"/>
</dbReference>
<proteinExistence type="predicted"/>
<feature type="region of interest" description="Disordered" evidence="1">
    <location>
        <begin position="396"/>
        <end position="422"/>
    </location>
</feature>
<feature type="region of interest" description="Disordered" evidence="1">
    <location>
        <begin position="1139"/>
        <end position="1196"/>
    </location>
</feature>
<feature type="compositionally biased region" description="Basic and acidic residues" evidence="1">
    <location>
        <begin position="794"/>
        <end position="803"/>
    </location>
</feature>
<dbReference type="GeneID" id="94293984"/>
<dbReference type="InterPro" id="IPR001660">
    <property type="entry name" value="SAM"/>
</dbReference>
<organism evidence="3 4">
    <name type="scientific">Porcisia hertigi</name>
    <dbReference type="NCBI Taxonomy" id="2761500"/>
    <lineage>
        <taxon>Eukaryota</taxon>
        <taxon>Discoba</taxon>
        <taxon>Euglenozoa</taxon>
        <taxon>Kinetoplastea</taxon>
        <taxon>Metakinetoplastina</taxon>
        <taxon>Trypanosomatida</taxon>
        <taxon>Trypanosomatidae</taxon>
        <taxon>Leishmaniinae</taxon>
        <taxon>Porcisia</taxon>
    </lineage>
</organism>
<dbReference type="OrthoDB" id="422827at2759"/>
<dbReference type="InterPro" id="IPR013761">
    <property type="entry name" value="SAM/pointed_sf"/>
</dbReference>
<keyword evidence="4" id="KW-1185">Reference proteome</keyword>
<dbReference type="AlphaFoldDB" id="A0A836L5C2"/>
<dbReference type="SUPFAM" id="SSF47769">
    <property type="entry name" value="SAM/Pointed domain"/>
    <property type="match status" value="1"/>
</dbReference>
<feature type="region of interest" description="Disordered" evidence="1">
    <location>
        <begin position="1045"/>
        <end position="1074"/>
    </location>
</feature>
<evidence type="ECO:0000313" key="4">
    <source>
        <dbReference type="Proteomes" id="UP000674318"/>
    </source>
</evidence>
<dbReference type="Gene3D" id="1.10.150.50">
    <property type="entry name" value="Transcription Factor, Ets-1"/>
    <property type="match status" value="1"/>
</dbReference>
<feature type="compositionally biased region" description="Basic and acidic residues" evidence="1">
    <location>
        <begin position="1051"/>
        <end position="1064"/>
    </location>
</feature>
<feature type="domain" description="SAM" evidence="2">
    <location>
        <begin position="50"/>
        <end position="95"/>
    </location>
</feature>
<evidence type="ECO:0000256" key="1">
    <source>
        <dbReference type="SAM" id="MobiDB-lite"/>
    </source>
</evidence>
<name>A0A836L5C2_9TRYP</name>
<gene>
    <name evidence="3" type="ORF">JKF63_07979</name>
</gene>
<evidence type="ECO:0000259" key="2">
    <source>
        <dbReference type="PROSITE" id="PS50105"/>
    </source>
</evidence>
<accession>A0A836L5C2</accession>
<dbReference type="Proteomes" id="UP000674318">
    <property type="component" value="Unassembled WGS sequence"/>
</dbReference>
<feature type="compositionally biased region" description="Polar residues" evidence="1">
    <location>
        <begin position="1160"/>
        <end position="1186"/>
    </location>
</feature>
<protein>
    <recommendedName>
        <fullName evidence="2">SAM domain-containing protein</fullName>
    </recommendedName>
</protein>
<sequence length="1196" mass="129211">MPPPLSSHTATIVVTTAGALSGAVTLAWGVSCWLRRRQVREDTDFPTATWTPHQVAAWLRENGVSKASVVICCRYKVDGDTLVRLTSHDLYRMGVPLRDARVILACIEDVKDGPVLSRASSHPSSPPTKMDHPALPSSLEQFEAAWQALLQTSGLPASVASQAEHQQRLALCTGALLESFQALDVNQQAAALSLLDVGENVPVFPAGSASREVQPTPTKAQVPVDLLFPTQPVEEKLKPLHRMLDGFLDFLRSPDLDAVGPAEFEELGDRVAAQVKRILRVAEQLPPKLGSALLLKCNSVFEALSRHQQPDDSGKETADKTTPMQALHNVLAVLGDPALRELPAAERVKVLSSLAKRAEAIEAAAARSVSSAPKGAEILSMVRSLLQMIREAIRASEKDAEDDARSAAGEKDENGEAIPTEDADGAVGQIPLIVRTVKDIQGTLQSEEFQHAPSAVKLKLCTALLQRLTVLESDVATLPSPAQAMVRDLLSNTKSVLAVIVAAAETGEDIGKKNSTADDGAQEEKRGNDRAHGTEEGRGQDTDAGIEAYVAQLEKIFDFLTSDTLERATVEERQRVAARLLQQVEVIKAGAAAHDPQGALITELIGPLQDLLSGMAGSRVASREFLEMTAPLSDVRRLLTSESFQQVPNAEKMRIARRLVPQLQQIASSFSSLSDSERVAAEDLMRPITEVLLSVMRDTNPDTGSAQVFERLQMVVRAIRDTGLTTMSPAARGAWAARTVAELDRLRLDCAPLGAEGEALMPIIGRLRGQLTGLLPVKSGAADSEGPEDSGDVEPTHNGDKSEAQQQPDEELESSVWDTVRAMCTELVSAEKSAAPVPLERLQGILRIMREAAEQPDISVEQEEALQELGSLLRRQMGVNAKDSGGVAEGDDNDGSSDDVAEATLPAFRRSLQVLAEMLHDENVPTAALAMVASKTEELIASADAVNINWREDSRCAQAVRSILEALQQSRASEGDASLATAPNSLEAVLQSSIAALIADSPTDKEGFTPYMRLLHLAQQRTEQMTNKELVLLKSFQEAVIEAMQRLPKQPPRDSGKDGVRTDAEAVESDDSEADKVDEALKALLDMSLKLRERSLSVEELDELERIQQHLESLLAAEGVDAEDAVKAVREQIRVQRDKLESSKAIGQEDVEELEKNGNRVDNSQPEVQLAEKQTSGPPQPDSSVAFNEDDDDMHL</sequence>
<reference evidence="3 4" key="1">
    <citation type="submission" date="2021-02" db="EMBL/GenBank/DDBJ databases">
        <title>Porcisia hertigi Genome sequencing and assembly.</title>
        <authorList>
            <person name="Almutairi H."/>
            <person name="Gatherer D."/>
        </authorList>
    </citation>
    <scope>NUCLEOTIDE SEQUENCE [LARGE SCALE GENOMIC DNA]</scope>
    <source>
        <strain evidence="3 4">C119</strain>
    </source>
</reference>
<comment type="caution">
    <text evidence="3">The sequence shown here is derived from an EMBL/GenBank/DDBJ whole genome shotgun (WGS) entry which is preliminary data.</text>
</comment>
<feature type="compositionally biased region" description="Basic and acidic residues" evidence="1">
    <location>
        <begin position="396"/>
        <end position="414"/>
    </location>
</feature>